<protein>
    <recommendedName>
        <fullName evidence="6 12">Dihydropteroate synthase</fullName>
        <shortName evidence="12">DHPS</shortName>
        <ecNumber evidence="5 12">2.5.1.15</ecNumber>
    </recommendedName>
    <alternativeName>
        <fullName evidence="11 12">Dihydropteroate pyrophosphorylase</fullName>
    </alternativeName>
</protein>
<evidence type="ECO:0000256" key="5">
    <source>
        <dbReference type="ARBA" id="ARBA00012458"/>
    </source>
</evidence>
<dbReference type="GO" id="GO:0046654">
    <property type="term" value="P:tetrahydrofolate biosynthetic process"/>
    <property type="evidence" value="ECO:0007669"/>
    <property type="project" value="UniProtKB-UniPathway"/>
</dbReference>
<dbReference type="PANTHER" id="PTHR20941:SF1">
    <property type="entry name" value="FOLIC ACID SYNTHESIS PROTEIN FOL1"/>
    <property type="match status" value="1"/>
</dbReference>
<dbReference type="NCBIfam" id="TIGR01496">
    <property type="entry name" value="DHPS"/>
    <property type="match status" value="1"/>
</dbReference>
<dbReference type="SUPFAM" id="SSF51717">
    <property type="entry name" value="Dihydropteroate synthetase-like"/>
    <property type="match status" value="1"/>
</dbReference>
<keyword evidence="7 12" id="KW-0808">Transferase</keyword>
<dbReference type="RefSeq" id="WP_148897067.1">
    <property type="nucleotide sequence ID" value="NZ_VNIB01000018.1"/>
</dbReference>
<keyword evidence="8 12" id="KW-0479">Metal-binding</keyword>
<dbReference type="CDD" id="cd00739">
    <property type="entry name" value="DHPS"/>
    <property type="match status" value="1"/>
</dbReference>
<evidence type="ECO:0000256" key="7">
    <source>
        <dbReference type="ARBA" id="ARBA00022679"/>
    </source>
</evidence>
<dbReference type="InterPro" id="IPR011005">
    <property type="entry name" value="Dihydropteroate_synth-like_sf"/>
</dbReference>
<evidence type="ECO:0000256" key="8">
    <source>
        <dbReference type="ARBA" id="ARBA00022723"/>
    </source>
</evidence>
<comment type="caution">
    <text evidence="14">The sequence shown here is derived from an EMBL/GenBank/DDBJ whole genome shotgun (WGS) entry which is preliminary data.</text>
</comment>
<dbReference type="Gene3D" id="3.20.20.20">
    <property type="entry name" value="Dihydropteroate synthase-like"/>
    <property type="match status" value="1"/>
</dbReference>
<dbReference type="InterPro" id="IPR006390">
    <property type="entry name" value="DHP_synth_dom"/>
</dbReference>
<dbReference type="UniPathway" id="UPA00077">
    <property type="reaction ID" value="UER00156"/>
</dbReference>
<name>A0A5D3WGT8_9BACT</name>
<dbReference type="Proteomes" id="UP000324159">
    <property type="component" value="Unassembled WGS sequence"/>
</dbReference>
<evidence type="ECO:0000259" key="13">
    <source>
        <dbReference type="PROSITE" id="PS50972"/>
    </source>
</evidence>
<evidence type="ECO:0000313" key="15">
    <source>
        <dbReference type="Proteomes" id="UP000324159"/>
    </source>
</evidence>
<evidence type="ECO:0000256" key="10">
    <source>
        <dbReference type="ARBA" id="ARBA00022909"/>
    </source>
</evidence>
<evidence type="ECO:0000256" key="12">
    <source>
        <dbReference type="RuleBase" id="RU361205"/>
    </source>
</evidence>
<dbReference type="GO" id="GO:0004156">
    <property type="term" value="F:dihydropteroate synthase activity"/>
    <property type="evidence" value="ECO:0007669"/>
    <property type="project" value="UniProtKB-EC"/>
</dbReference>
<evidence type="ECO:0000256" key="1">
    <source>
        <dbReference type="ARBA" id="ARBA00000012"/>
    </source>
</evidence>
<evidence type="ECO:0000256" key="6">
    <source>
        <dbReference type="ARBA" id="ARBA00016919"/>
    </source>
</evidence>
<evidence type="ECO:0000256" key="3">
    <source>
        <dbReference type="ARBA" id="ARBA00004763"/>
    </source>
</evidence>
<sequence length="290" mass="31016">MPDSAAPSVLKGRDRELVLDRPRIMGILNLTPDSFYDGGRYRGLDAALRRVEQMVGEGADLIDIGGESTRPGAPAVSVDEELTRVVPVVEAIVRRFDIPLSIDTTKAKVAAACLAAGAHFVNDISGLTFDPEILVPVVRHRAGLFLMHTPARPEIMQQRTAYADVCQEVIAFLREALARARAAGVPKDHLAVDPGIGFGKDLDGNLQLLGRLDEIAGLGVPVLLGTSRKSFIGRILGLEDPGDRLYGTLATVALGVSRGVMIHRVHDVRPARETALVAWAIERGGSGRGT</sequence>
<dbReference type="PROSITE" id="PS00792">
    <property type="entry name" value="DHPS_1"/>
    <property type="match status" value="1"/>
</dbReference>
<proteinExistence type="inferred from homology"/>
<organism evidence="14 15">
    <name type="scientific">Geothermobacter ehrlichii</name>
    <dbReference type="NCBI Taxonomy" id="213224"/>
    <lineage>
        <taxon>Bacteria</taxon>
        <taxon>Pseudomonadati</taxon>
        <taxon>Thermodesulfobacteriota</taxon>
        <taxon>Desulfuromonadia</taxon>
        <taxon>Desulfuromonadales</taxon>
        <taxon>Geothermobacteraceae</taxon>
        <taxon>Geothermobacter</taxon>
    </lineage>
</organism>
<dbReference type="PROSITE" id="PS50972">
    <property type="entry name" value="PTERIN_BINDING"/>
    <property type="match status" value="1"/>
</dbReference>
<comment type="cofactor">
    <cofactor evidence="2 12">
        <name>Mg(2+)</name>
        <dbReference type="ChEBI" id="CHEBI:18420"/>
    </cofactor>
</comment>
<comment type="catalytic activity">
    <reaction evidence="1">
        <text>(7,8-dihydropterin-6-yl)methyl diphosphate + 4-aminobenzoate = 7,8-dihydropteroate + diphosphate</text>
        <dbReference type="Rhea" id="RHEA:19949"/>
        <dbReference type="ChEBI" id="CHEBI:17836"/>
        <dbReference type="ChEBI" id="CHEBI:17839"/>
        <dbReference type="ChEBI" id="CHEBI:33019"/>
        <dbReference type="ChEBI" id="CHEBI:72950"/>
        <dbReference type="EC" id="2.5.1.15"/>
    </reaction>
</comment>
<evidence type="ECO:0000256" key="4">
    <source>
        <dbReference type="ARBA" id="ARBA00009503"/>
    </source>
</evidence>
<gene>
    <name evidence="14" type="ORF">EDC39_11821</name>
</gene>
<dbReference type="GO" id="GO:0046656">
    <property type="term" value="P:folic acid biosynthetic process"/>
    <property type="evidence" value="ECO:0007669"/>
    <property type="project" value="UniProtKB-KW"/>
</dbReference>
<evidence type="ECO:0000256" key="2">
    <source>
        <dbReference type="ARBA" id="ARBA00001946"/>
    </source>
</evidence>
<dbReference type="EMBL" id="VNIB01000018">
    <property type="protein sequence ID" value="TYO95683.1"/>
    <property type="molecule type" value="Genomic_DNA"/>
</dbReference>
<feature type="domain" description="Pterin-binding" evidence="13">
    <location>
        <begin position="22"/>
        <end position="276"/>
    </location>
</feature>
<dbReference type="InterPro" id="IPR045031">
    <property type="entry name" value="DHP_synth-like"/>
</dbReference>
<accession>A0A5D3WGT8</accession>
<dbReference type="AlphaFoldDB" id="A0A5D3WGT8"/>
<evidence type="ECO:0000256" key="11">
    <source>
        <dbReference type="ARBA" id="ARBA00030193"/>
    </source>
</evidence>
<dbReference type="EC" id="2.5.1.15" evidence="5 12"/>
<dbReference type="InterPro" id="IPR000489">
    <property type="entry name" value="Pterin-binding_dom"/>
</dbReference>
<keyword evidence="10 12" id="KW-0289">Folate biosynthesis</keyword>
<dbReference type="Pfam" id="PF00809">
    <property type="entry name" value="Pterin_bind"/>
    <property type="match status" value="1"/>
</dbReference>
<comment type="similarity">
    <text evidence="4 12">Belongs to the DHPS family.</text>
</comment>
<comment type="function">
    <text evidence="12">Catalyzes the condensation of para-aminobenzoate (pABA) with 6-hydroxymethyl-7,8-dihydropterin diphosphate (DHPt-PP) to form 7,8-dihydropteroate (H2Pte), the immediate precursor of folate derivatives.</text>
</comment>
<dbReference type="OrthoDB" id="9811744at2"/>
<comment type="pathway">
    <text evidence="3 12">Cofactor biosynthesis; tetrahydrofolate biosynthesis; 7,8-dihydrofolate from 2-amino-4-hydroxy-6-hydroxymethyl-7,8-dihydropteridine diphosphate and 4-aminobenzoate: step 1/2.</text>
</comment>
<dbReference type="GO" id="GO:0005829">
    <property type="term" value="C:cytosol"/>
    <property type="evidence" value="ECO:0007669"/>
    <property type="project" value="TreeGrafter"/>
</dbReference>
<keyword evidence="15" id="KW-1185">Reference proteome</keyword>
<evidence type="ECO:0000313" key="14">
    <source>
        <dbReference type="EMBL" id="TYO95683.1"/>
    </source>
</evidence>
<dbReference type="FunFam" id="3.20.20.20:FF:000006">
    <property type="entry name" value="Dihydropteroate synthase"/>
    <property type="match status" value="1"/>
</dbReference>
<evidence type="ECO:0000256" key="9">
    <source>
        <dbReference type="ARBA" id="ARBA00022842"/>
    </source>
</evidence>
<keyword evidence="9 12" id="KW-0460">Magnesium</keyword>
<dbReference type="PANTHER" id="PTHR20941">
    <property type="entry name" value="FOLATE SYNTHESIS PROTEINS"/>
    <property type="match status" value="1"/>
</dbReference>
<dbReference type="PROSITE" id="PS00793">
    <property type="entry name" value="DHPS_2"/>
    <property type="match status" value="1"/>
</dbReference>
<dbReference type="GO" id="GO:0046872">
    <property type="term" value="F:metal ion binding"/>
    <property type="evidence" value="ECO:0007669"/>
    <property type="project" value="UniProtKB-KW"/>
</dbReference>
<reference evidence="14 15" key="1">
    <citation type="submission" date="2019-07" db="EMBL/GenBank/DDBJ databases">
        <title>Genomic Encyclopedia of Type Strains, Phase IV (KMG-IV): sequencing the most valuable type-strain genomes for metagenomic binning, comparative biology and taxonomic classification.</title>
        <authorList>
            <person name="Goeker M."/>
        </authorList>
    </citation>
    <scope>NUCLEOTIDE SEQUENCE [LARGE SCALE GENOMIC DNA]</scope>
    <source>
        <strain evidence="14 15">SS015</strain>
    </source>
</reference>